<evidence type="ECO:0000313" key="1">
    <source>
        <dbReference type="EMBL" id="GIG85613.1"/>
    </source>
</evidence>
<dbReference type="Gene3D" id="3.40.50.150">
    <property type="entry name" value="Vaccinia Virus protein VP39"/>
    <property type="match status" value="1"/>
</dbReference>
<proteinExistence type="predicted"/>
<dbReference type="PIRSF" id="PIRSF017393">
    <property type="entry name" value="MTase_SAV2177"/>
    <property type="match status" value="1"/>
</dbReference>
<keyword evidence="2" id="KW-1185">Reference proteome</keyword>
<sequence>MTAPNDGSKPQIRQDVPTPARMYDYCLGGKDNFPVDRAAVLAVHKQFPEGVHEARNNRLFLYRLVRFLARDAGIRQFLDMGSGLPTQANVHQVAQRFQPDAHVVYVDNDPIVLAHGRALLADDRTTTVIAADMTEPKRILGDPETRKLIDFAQPAAALFLSIGHSIVDDTLLRDMLVTVWESLASGSYLAFSQVVGVDQATVDEGNEMTRRLGLAWRNRTTEQVAELLGALTGAELLEPGLVKVVDWRPDPDQPLLAHVDEPLRPYLESVPENQRSMECGVVFRKP</sequence>
<comment type="caution">
    <text evidence="1">The sequence shown here is derived from an EMBL/GenBank/DDBJ whole genome shotgun (WGS) entry which is preliminary data.</text>
</comment>
<reference evidence="1 2" key="1">
    <citation type="submission" date="2021-01" db="EMBL/GenBank/DDBJ databases">
        <title>Whole genome shotgun sequence of Plantactinospora endophytica NBRC 110450.</title>
        <authorList>
            <person name="Komaki H."/>
            <person name="Tamura T."/>
        </authorList>
    </citation>
    <scope>NUCLEOTIDE SEQUENCE [LARGE SCALE GENOMIC DNA]</scope>
    <source>
        <strain evidence="1 2">NBRC 110450</strain>
    </source>
</reference>
<evidence type="ECO:0000313" key="2">
    <source>
        <dbReference type="Proteomes" id="UP000646749"/>
    </source>
</evidence>
<dbReference type="InterPro" id="IPR029063">
    <property type="entry name" value="SAM-dependent_MTases_sf"/>
</dbReference>
<dbReference type="Proteomes" id="UP000646749">
    <property type="component" value="Unassembled WGS sequence"/>
</dbReference>
<dbReference type="SUPFAM" id="SSF53335">
    <property type="entry name" value="S-adenosyl-L-methionine-dependent methyltransferases"/>
    <property type="match status" value="1"/>
</dbReference>
<organism evidence="1 2">
    <name type="scientific">Plantactinospora endophytica</name>
    <dbReference type="NCBI Taxonomy" id="673535"/>
    <lineage>
        <taxon>Bacteria</taxon>
        <taxon>Bacillati</taxon>
        <taxon>Actinomycetota</taxon>
        <taxon>Actinomycetes</taxon>
        <taxon>Micromonosporales</taxon>
        <taxon>Micromonosporaceae</taxon>
        <taxon>Plantactinospora</taxon>
    </lineage>
</organism>
<protein>
    <recommendedName>
        <fullName evidence="3">SAM-dependent methyltransferase</fullName>
    </recommendedName>
</protein>
<dbReference type="Pfam" id="PF04672">
    <property type="entry name" value="Methyltransf_19"/>
    <property type="match status" value="1"/>
</dbReference>
<dbReference type="InterPro" id="IPR006764">
    <property type="entry name" value="SAM_dep_MeTrfase_SAV2177_type"/>
</dbReference>
<evidence type="ECO:0008006" key="3">
    <source>
        <dbReference type="Google" id="ProtNLM"/>
    </source>
</evidence>
<dbReference type="EMBL" id="BONW01000001">
    <property type="protein sequence ID" value="GIG85613.1"/>
    <property type="molecule type" value="Genomic_DNA"/>
</dbReference>
<accession>A0ABQ4DT37</accession>
<dbReference type="RefSeq" id="WP_239139914.1">
    <property type="nucleotide sequence ID" value="NZ_BONW01000001.1"/>
</dbReference>
<gene>
    <name evidence="1" type="ORF">Pen02_05490</name>
</gene>
<name>A0ABQ4DT37_9ACTN</name>